<dbReference type="Gene3D" id="2.60.40.3050">
    <property type="match status" value="2"/>
</dbReference>
<feature type="transmembrane region" description="Helical" evidence="3">
    <location>
        <begin position="1550"/>
        <end position="1571"/>
    </location>
</feature>
<dbReference type="Proteomes" id="UP000824208">
    <property type="component" value="Unassembled WGS sequence"/>
</dbReference>
<keyword evidence="3" id="KW-0812">Transmembrane</keyword>
<dbReference type="PANTHER" id="PTHR34819">
    <property type="entry name" value="LARGE CYSTEINE-RICH PERIPLASMIC PROTEIN OMCB"/>
    <property type="match status" value="1"/>
</dbReference>
<evidence type="ECO:0000256" key="2">
    <source>
        <dbReference type="SAM" id="MobiDB-lite"/>
    </source>
</evidence>
<feature type="compositionally biased region" description="Gly residues" evidence="2">
    <location>
        <begin position="1484"/>
        <end position="1503"/>
    </location>
</feature>
<dbReference type="SUPFAM" id="SSF49478">
    <property type="entry name" value="Cna protein B-type domain"/>
    <property type="match status" value="1"/>
</dbReference>
<comment type="caution">
    <text evidence="8">The sequence shown here is derived from an EMBL/GenBank/DDBJ whole genome shotgun (WGS) entry which is preliminary data.</text>
</comment>
<dbReference type="InterPro" id="IPR008966">
    <property type="entry name" value="Adhesion_dom_sf"/>
</dbReference>
<name>A0A9D2MC27_9FIRM</name>
<feature type="chain" id="PRO_5039160759" evidence="4">
    <location>
        <begin position="30"/>
        <end position="1580"/>
    </location>
</feature>
<feature type="domain" description="Streptococcal pilin isopeptide linkage" evidence="6">
    <location>
        <begin position="923"/>
        <end position="1033"/>
    </location>
</feature>
<dbReference type="InterPro" id="IPR022464">
    <property type="entry name" value="Strep_pil_isopept_link"/>
</dbReference>
<accession>A0A9D2MC27</accession>
<protein>
    <submittedName>
        <fullName evidence="8">DUF11 domain-containing protein</fullName>
    </submittedName>
</protein>
<dbReference type="Pfam" id="PF09479">
    <property type="entry name" value="Flg_new"/>
    <property type="match status" value="2"/>
</dbReference>
<keyword evidence="3" id="KW-1133">Transmembrane helix</keyword>
<feature type="region of interest" description="Disordered" evidence="2">
    <location>
        <begin position="48"/>
        <end position="116"/>
    </location>
</feature>
<feature type="domain" description="Streptococcal pilin isopeptide linkage" evidence="6">
    <location>
        <begin position="781"/>
        <end position="880"/>
    </location>
</feature>
<dbReference type="InterPro" id="IPR051172">
    <property type="entry name" value="Chlamydia_OmcB"/>
</dbReference>
<dbReference type="Pfam" id="PF01345">
    <property type="entry name" value="DUF11"/>
    <property type="match status" value="2"/>
</dbReference>
<feature type="region of interest" description="Disordered" evidence="2">
    <location>
        <begin position="1423"/>
        <end position="1537"/>
    </location>
</feature>
<reference evidence="8" key="1">
    <citation type="journal article" date="2021" name="PeerJ">
        <title>Extensive microbial diversity within the chicken gut microbiome revealed by metagenomics and culture.</title>
        <authorList>
            <person name="Gilroy R."/>
            <person name="Ravi A."/>
            <person name="Getino M."/>
            <person name="Pursley I."/>
            <person name="Horton D.L."/>
            <person name="Alikhan N.F."/>
            <person name="Baker D."/>
            <person name="Gharbi K."/>
            <person name="Hall N."/>
            <person name="Watson M."/>
            <person name="Adriaenssens E.M."/>
            <person name="Foster-Nyarko E."/>
            <person name="Jarju S."/>
            <person name="Secka A."/>
            <person name="Antonio M."/>
            <person name="Oren A."/>
            <person name="Chaudhuri R.R."/>
            <person name="La Ragione R."/>
            <person name="Hildebrand F."/>
            <person name="Pallen M.J."/>
        </authorList>
    </citation>
    <scope>NUCLEOTIDE SEQUENCE</scope>
    <source>
        <strain evidence="8">CHK189-11263</strain>
    </source>
</reference>
<dbReference type="InterPro" id="IPR038174">
    <property type="entry name" value="Strep_pil_link_sf"/>
</dbReference>
<evidence type="ECO:0000256" key="4">
    <source>
        <dbReference type="SAM" id="SignalP"/>
    </source>
</evidence>
<dbReference type="Gene3D" id="2.60.40.4270">
    <property type="entry name" value="Listeria-Bacteroides repeat domain"/>
    <property type="match status" value="2"/>
</dbReference>
<feature type="signal peptide" evidence="4">
    <location>
        <begin position="1"/>
        <end position="29"/>
    </location>
</feature>
<comment type="subcellular location">
    <subcellularLocation>
        <location evidence="1">Cell envelope</location>
    </subcellularLocation>
</comment>
<evidence type="ECO:0000259" key="7">
    <source>
        <dbReference type="Pfam" id="PF17802"/>
    </source>
</evidence>
<dbReference type="InterPro" id="IPR013378">
    <property type="entry name" value="InlB-like_B-rpt"/>
</dbReference>
<feature type="domain" description="SpaA-like prealbumin fold" evidence="7">
    <location>
        <begin position="417"/>
        <end position="496"/>
    </location>
</feature>
<sequence length="1580" mass="169591">MLSRTKKRTLALFLAIVMVMGLLPTAALADEFGPETVTTETVVLEPMESAAPEETAQPTQSAAPEETAQPAQSPSPEQPAEVPEEEPAEVPEEEPAEVPEETSADNAAPLSEEPAQELTEDVVANFAAPKKSNTEDRGTIQVGETIELTGTRSSTLWDTGHEWRVYDTGRDAVKIVGGRYDRTVTLEGVRPGTAVVAHYYWDYLWWSVEYFCVTVERGQPEEPETGTQTVYVYVKPAEDATGGNINAHGYWTVGTIQLDLPQATRDFEGEANSVYDQYQDAVAQALKEINHEYNRWIDLDQVEWYTLHTSDGADNYVSSGTWAWHLDGKIKDIPDLYSVTYYANNGTDASYTDPSEYELNADVTVLANPFSNGDMVFAGWDADGDGEPDYQPNDTFQITGDTSLYAVWEEPKPTTVSFTIHKVDADTGASLAGAVFTVYGNKNCTDIYTTVTTEEDGQAVVTLPIGDTYYLKETQAPEDYQILDTKVYQLKTQNNDRDENGILDQIWAFLTGRHGNNGCADFENGVLTVKNEKKSAPVEQGLPVKYYVLNPDRGVPTSGADQGYENYFPSADPEENPQFNYYNGMSGTGLTAETWADLAGGNGRLTIGDELEDTASGVAGTGELDAASRQALDTAFGLSEKYGEYNYEIVWYVVKIQDGKGETGPDANGDAADVHVDGYIKGVPVEVRYHQNYGEEDIYYTHDTVNGESILSGSNYTVLAWDGTGLTTREGYTFLGWSEDPNATTATYAPGSAISPLMSDKDLYAVWQAPEIPDPVSVTFEGAKYLDGTHSSVPFTFRLVQTDADGATIATYPEVQNDASGAFAFGPVTFTESGTYTFTVSELISYSDLNGPYTMDTTIYEAVVTVTEADGTLTADVDWLRQTSSSEDAVVFLPYNGKIMFQNYTKDEPMPPEDPDPVSVTFEGTKYLDGTLSSVPFTFRLVQTDADGATIASYPEVQNDANGAFAFGPVTFTESGTYTFAVSELISSSDLNGPYTMDTTIYKAVVTVTEADGKLRADVKWENADGPVFYNTTKDDPTPPEEEPSLTISKTFRAETQADLDTVTAPENFSLDIAVDEYYNVGETVVGGLTTRGLLVDGEYVTKSGYLESVSKSDVTGNSADGYSVTYTWTFSLEAGSYRVTENFDQVKDDYKVSTQIDERTGIEYTTVAVDSDHAVNVTLVNTYEKKESGEPSGTPDLSLEKTADKAFVQPGEALTYTLTVRNNGSDYATDVVVTDTLPEGLVYVTSSDGGVYDAETRTVTWPAIDTLGAPGRVSYTVTVTVAEDTQTDTWLKNEAALTSGNTGPEQADHDVYISEIGGPRLTVTKTGPASATVGDQVTYTITVRNDGDIYASNVVVTDVLPEGLTYVSSSGNGTYDAETRTVTWPTVNTLGAPGSVSYTVTVTASQTGELKNVAYADYDENPVEELPSGESTTTVTNNGGSNPGGGGSDDNDDDDDTPSNPGGGDSGDGDVDIDDGDTPLGPNPGGDGSNPGGGSGSGGGSDPGTEIPDDNTPLNPGPDTGIEEGETPLGDLPQTGAVVQSTAAPVNPMTTAGLVALAFSMVGAGLYFTFGRKKGEEED</sequence>
<keyword evidence="3" id="KW-0472">Membrane</keyword>
<evidence type="ECO:0000313" key="9">
    <source>
        <dbReference type="Proteomes" id="UP000824208"/>
    </source>
</evidence>
<feature type="compositionally biased region" description="Low complexity" evidence="2">
    <location>
        <begin position="1432"/>
        <end position="1441"/>
    </location>
</feature>
<evidence type="ECO:0000256" key="3">
    <source>
        <dbReference type="SAM" id="Phobius"/>
    </source>
</evidence>
<dbReference type="InterPro" id="IPR042229">
    <property type="entry name" value="Listeria/Bacterioides_rpt_sf"/>
</dbReference>
<proteinExistence type="predicted"/>
<dbReference type="NCBIfam" id="TIGR03786">
    <property type="entry name" value="strep_pil_rpt"/>
    <property type="match status" value="2"/>
</dbReference>
<evidence type="ECO:0000256" key="1">
    <source>
        <dbReference type="ARBA" id="ARBA00004196"/>
    </source>
</evidence>
<feature type="domain" description="DUF11" evidence="5">
    <location>
        <begin position="1322"/>
        <end position="1420"/>
    </location>
</feature>
<dbReference type="SUPFAM" id="SSF49401">
    <property type="entry name" value="Bacterial adhesins"/>
    <property type="match status" value="2"/>
</dbReference>
<evidence type="ECO:0000259" key="6">
    <source>
        <dbReference type="Pfam" id="PF12892"/>
    </source>
</evidence>
<dbReference type="InterPro" id="IPR001434">
    <property type="entry name" value="OmcB-like_DUF11"/>
</dbReference>
<feature type="compositionally biased region" description="Low complexity" evidence="2">
    <location>
        <begin position="68"/>
        <end position="81"/>
    </location>
</feature>
<dbReference type="GO" id="GO:0030313">
    <property type="term" value="C:cell envelope"/>
    <property type="evidence" value="ECO:0007669"/>
    <property type="project" value="UniProtKB-SubCell"/>
</dbReference>
<feature type="domain" description="DUF11" evidence="5">
    <location>
        <begin position="1197"/>
        <end position="1308"/>
    </location>
</feature>
<evidence type="ECO:0000313" key="8">
    <source>
        <dbReference type="EMBL" id="HJB57251.1"/>
    </source>
</evidence>
<dbReference type="InterPro" id="IPR047589">
    <property type="entry name" value="DUF11_rpt"/>
</dbReference>
<feature type="compositionally biased region" description="Acidic residues" evidence="2">
    <location>
        <begin position="1468"/>
        <end position="1478"/>
    </location>
</feature>
<reference evidence="8" key="2">
    <citation type="submission" date="2021-04" db="EMBL/GenBank/DDBJ databases">
        <authorList>
            <person name="Gilroy R."/>
        </authorList>
    </citation>
    <scope>NUCLEOTIDE SEQUENCE</scope>
    <source>
        <strain evidence="8">CHK189-11263</strain>
    </source>
</reference>
<organism evidence="8 9">
    <name type="scientific">Candidatus Flavonifractor intestinipullorum</name>
    <dbReference type="NCBI Taxonomy" id="2838587"/>
    <lineage>
        <taxon>Bacteria</taxon>
        <taxon>Bacillati</taxon>
        <taxon>Bacillota</taxon>
        <taxon>Clostridia</taxon>
        <taxon>Eubacteriales</taxon>
        <taxon>Oscillospiraceae</taxon>
        <taxon>Flavonifractor</taxon>
    </lineage>
</organism>
<dbReference type="Gene3D" id="2.60.40.10">
    <property type="entry name" value="Immunoglobulins"/>
    <property type="match status" value="3"/>
</dbReference>
<dbReference type="InterPro" id="IPR013783">
    <property type="entry name" value="Ig-like_fold"/>
</dbReference>
<dbReference type="EMBL" id="DWYC01000057">
    <property type="protein sequence ID" value="HJB57251.1"/>
    <property type="molecule type" value="Genomic_DNA"/>
</dbReference>
<dbReference type="InterPro" id="IPR041033">
    <property type="entry name" value="SpaA_PFL_dom_1"/>
</dbReference>
<dbReference type="PANTHER" id="PTHR34819:SF3">
    <property type="entry name" value="CELL SURFACE PROTEIN"/>
    <property type="match status" value="1"/>
</dbReference>
<evidence type="ECO:0000259" key="5">
    <source>
        <dbReference type="Pfam" id="PF01345"/>
    </source>
</evidence>
<dbReference type="NCBIfam" id="TIGR01451">
    <property type="entry name" value="B_ant_repeat"/>
    <property type="match status" value="2"/>
</dbReference>
<gene>
    <name evidence="8" type="ORF">H9714_06850</name>
</gene>
<dbReference type="Pfam" id="PF12892">
    <property type="entry name" value="FctA"/>
    <property type="match status" value="2"/>
</dbReference>
<dbReference type="Pfam" id="PF17802">
    <property type="entry name" value="SpaA"/>
    <property type="match status" value="1"/>
</dbReference>
<feature type="compositionally biased region" description="Acidic residues" evidence="2">
    <location>
        <begin position="82"/>
        <end position="103"/>
    </location>
</feature>
<keyword evidence="4" id="KW-0732">Signal</keyword>